<dbReference type="EMBL" id="NHYD01001951">
    <property type="protein sequence ID" value="PPQ89044.1"/>
    <property type="molecule type" value="Genomic_DNA"/>
</dbReference>
<name>A0A409XE92_PSICY</name>
<sequence>MAFSNNVINTHILFSAFPAWGHVRPFCILAARLVQENENTAVTMIIVPSFLKKAQAEISAEFRDSASENVRRRLRVLSSFKSDSEDPFVLMPPLIGSYGAVYQNLVQSKPISCSATGEMFDSVSPPNAVILDFFAYPLMLATRAISGHSVPIASWFSAHMATGIRFWGPEKFGGYGDINKKVEQEVIKTGATTKEVEEKLFDFVKNTKGDMVKIPGVPDMYDWEFFPQLYYRGLREGDAVFVTTSYTMEGETLEAVKSWFSDWKQEVYVVGPLLPAGYGVVKESDRGSTDTREFLERTLVKHGEKSVTLISFGTVFWPEAQDYIEEVLEAFIEKNCPFIICYASPFAKMSEDLIQRVKDSDIGLISKWIPQQYILNHKATGWFMTHGGQNSVMESLGSGIPMICWPFEADQPAAAAHLSLNLKVAFELIEVRTGDNGLKPLLRSGNTPKGTREAVGIEIRQVIESCRGEKGQELRKNALAFKDEFAKAWETDGSSRRDFRQFSLKYNLRLS</sequence>
<dbReference type="CDD" id="cd03784">
    <property type="entry name" value="GT1_Gtf-like"/>
    <property type="match status" value="1"/>
</dbReference>
<keyword evidence="1" id="KW-0808">Transferase</keyword>
<accession>A0A409XE92</accession>
<proteinExistence type="predicted"/>
<evidence type="ECO:0000313" key="2">
    <source>
        <dbReference type="EMBL" id="PPQ89044.1"/>
    </source>
</evidence>
<dbReference type="GO" id="GO:0008194">
    <property type="term" value="F:UDP-glycosyltransferase activity"/>
    <property type="evidence" value="ECO:0007669"/>
    <property type="project" value="InterPro"/>
</dbReference>
<organism evidence="2 3">
    <name type="scientific">Psilocybe cyanescens</name>
    <dbReference type="NCBI Taxonomy" id="93625"/>
    <lineage>
        <taxon>Eukaryota</taxon>
        <taxon>Fungi</taxon>
        <taxon>Dikarya</taxon>
        <taxon>Basidiomycota</taxon>
        <taxon>Agaricomycotina</taxon>
        <taxon>Agaricomycetes</taxon>
        <taxon>Agaricomycetidae</taxon>
        <taxon>Agaricales</taxon>
        <taxon>Agaricineae</taxon>
        <taxon>Strophariaceae</taxon>
        <taxon>Psilocybe</taxon>
    </lineage>
</organism>
<dbReference type="Gene3D" id="3.40.50.2000">
    <property type="entry name" value="Glycogen Phosphorylase B"/>
    <property type="match status" value="2"/>
</dbReference>
<dbReference type="Proteomes" id="UP000283269">
    <property type="component" value="Unassembled WGS sequence"/>
</dbReference>
<dbReference type="Pfam" id="PF00201">
    <property type="entry name" value="UDPGT"/>
    <property type="match status" value="1"/>
</dbReference>
<evidence type="ECO:0000313" key="3">
    <source>
        <dbReference type="Proteomes" id="UP000283269"/>
    </source>
</evidence>
<reference evidence="2 3" key="1">
    <citation type="journal article" date="2018" name="Evol. Lett.">
        <title>Horizontal gene cluster transfer increased hallucinogenic mushroom diversity.</title>
        <authorList>
            <person name="Reynolds H.T."/>
            <person name="Vijayakumar V."/>
            <person name="Gluck-Thaler E."/>
            <person name="Korotkin H.B."/>
            <person name="Matheny P.B."/>
            <person name="Slot J.C."/>
        </authorList>
    </citation>
    <scope>NUCLEOTIDE SEQUENCE [LARGE SCALE GENOMIC DNA]</scope>
    <source>
        <strain evidence="2 3">2631</strain>
    </source>
</reference>
<dbReference type="InterPro" id="IPR002213">
    <property type="entry name" value="UDP_glucos_trans"/>
</dbReference>
<evidence type="ECO:0000256" key="1">
    <source>
        <dbReference type="ARBA" id="ARBA00022679"/>
    </source>
</evidence>
<gene>
    <name evidence="2" type="ORF">CVT25_006714</name>
</gene>
<dbReference type="InParanoid" id="A0A409XE92"/>
<comment type="caution">
    <text evidence="2">The sequence shown here is derived from an EMBL/GenBank/DDBJ whole genome shotgun (WGS) entry which is preliminary data.</text>
</comment>
<dbReference type="OrthoDB" id="5835829at2759"/>
<protein>
    <recommendedName>
        <fullName evidence="4">UDP-glycosyltransferases domain-containing protein</fullName>
    </recommendedName>
</protein>
<dbReference type="SUPFAM" id="SSF53756">
    <property type="entry name" value="UDP-Glycosyltransferase/glycogen phosphorylase"/>
    <property type="match status" value="1"/>
</dbReference>
<dbReference type="PANTHER" id="PTHR48045">
    <property type="entry name" value="UDP-GLYCOSYLTRANSFERASE 72B1"/>
    <property type="match status" value="1"/>
</dbReference>
<keyword evidence="3" id="KW-1185">Reference proteome</keyword>
<dbReference type="AlphaFoldDB" id="A0A409XE92"/>
<evidence type="ECO:0008006" key="4">
    <source>
        <dbReference type="Google" id="ProtNLM"/>
    </source>
</evidence>
<dbReference type="STRING" id="93625.A0A409XE92"/>
<dbReference type="PANTHER" id="PTHR48045:SF34">
    <property type="entry name" value="ISOFLAVONE 7-O-GLUCOSYLTRANSFERASE 1-LIKE"/>
    <property type="match status" value="1"/>
</dbReference>